<dbReference type="InterPro" id="IPR018060">
    <property type="entry name" value="HTH_AraC"/>
</dbReference>
<evidence type="ECO:0000313" key="4">
    <source>
        <dbReference type="EMBL" id="MBO8199372.1"/>
    </source>
</evidence>
<evidence type="ECO:0000256" key="2">
    <source>
        <dbReference type="ARBA" id="ARBA00023163"/>
    </source>
</evidence>
<dbReference type="EMBL" id="JAFFZM010000007">
    <property type="protein sequence ID" value="MBO8199372.1"/>
    <property type="molecule type" value="Genomic_DNA"/>
</dbReference>
<evidence type="ECO:0000313" key="5">
    <source>
        <dbReference type="Proteomes" id="UP000721954"/>
    </source>
</evidence>
<dbReference type="PROSITE" id="PS01124">
    <property type="entry name" value="HTH_ARAC_FAMILY_2"/>
    <property type="match status" value="1"/>
</dbReference>
<dbReference type="Gene3D" id="1.10.10.60">
    <property type="entry name" value="Homeodomain-like"/>
    <property type="match status" value="2"/>
</dbReference>
<name>A0ABS3XWP0_9ACTN</name>
<comment type="caution">
    <text evidence="4">The sequence shown here is derived from an EMBL/GenBank/DDBJ whole genome shotgun (WGS) entry which is preliminary data.</text>
</comment>
<evidence type="ECO:0000256" key="1">
    <source>
        <dbReference type="ARBA" id="ARBA00023015"/>
    </source>
</evidence>
<keyword evidence="5" id="KW-1185">Reference proteome</keyword>
<organism evidence="4 5">
    <name type="scientific">Streptomyces smyrnaeus</name>
    <dbReference type="NCBI Taxonomy" id="1387713"/>
    <lineage>
        <taxon>Bacteria</taxon>
        <taxon>Bacillati</taxon>
        <taxon>Actinomycetota</taxon>
        <taxon>Actinomycetes</taxon>
        <taxon>Kitasatosporales</taxon>
        <taxon>Streptomycetaceae</taxon>
        <taxon>Streptomyces</taxon>
    </lineage>
</organism>
<dbReference type="PANTHER" id="PTHR11019:SF199">
    <property type="entry name" value="HTH-TYPE TRANSCRIPTIONAL REGULATOR NIMR"/>
    <property type="match status" value="1"/>
</dbReference>
<proteinExistence type="predicted"/>
<keyword evidence="1" id="KW-0805">Transcription regulation</keyword>
<dbReference type="Proteomes" id="UP000721954">
    <property type="component" value="Unassembled WGS sequence"/>
</dbReference>
<gene>
    <name evidence="4" type="ORF">JW613_13835</name>
</gene>
<dbReference type="SUPFAM" id="SSF51182">
    <property type="entry name" value="RmlC-like cupins"/>
    <property type="match status" value="1"/>
</dbReference>
<dbReference type="InterPro" id="IPR011051">
    <property type="entry name" value="RmlC_Cupin_sf"/>
</dbReference>
<dbReference type="Pfam" id="PF12833">
    <property type="entry name" value="HTH_18"/>
    <property type="match status" value="1"/>
</dbReference>
<sequence>MTAVIHQRVAPTRSQVLSPGSCIAAHRHEEDQVVYSSRGILAIRTPSGSWIAPPDRAIWVPAGVAHEHTAYGSVELRLVGMRGTRICTGALGTGRPEVLRVTPLLRELIKECAGDENAEQPERRRMRAVLRDQLAVAEPLPGFLPAPTAPVLRDVAGLFLADPAEPRTLAELGRAVGASERTLSRLFKADVGMSFSQWRVRLRLHHALTLLADGLPVTTVAHRCGWSSASAFITAFKTAFGYTPGSRVR</sequence>
<dbReference type="PANTHER" id="PTHR11019">
    <property type="entry name" value="HTH-TYPE TRANSCRIPTIONAL REGULATOR NIMR"/>
    <property type="match status" value="1"/>
</dbReference>
<dbReference type="InterPro" id="IPR009057">
    <property type="entry name" value="Homeodomain-like_sf"/>
</dbReference>
<protein>
    <submittedName>
        <fullName evidence="4">Helix-turn-helix transcriptional regulator</fullName>
    </submittedName>
</protein>
<feature type="domain" description="HTH araC/xylS-type" evidence="3">
    <location>
        <begin position="153"/>
        <end position="249"/>
    </location>
</feature>
<dbReference type="InterPro" id="IPR014710">
    <property type="entry name" value="RmlC-like_jellyroll"/>
</dbReference>
<dbReference type="SUPFAM" id="SSF46689">
    <property type="entry name" value="Homeodomain-like"/>
    <property type="match status" value="1"/>
</dbReference>
<accession>A0ABS3XWP0</accession>
<evidence type="ECO:0000259" key="3">
    <source>
        <dbReference type="PROSITE" id="PS01124"/>
    </source>
</evidence>
<dbReference type="SMART" id="SM00342">
    <property type="entry name" value="HTH_ARAC"/>
    <property type="match status" value="1"/>
</dbReference>
<dbReference type="CDD" id="cd06124">
    <property type="entry name" value="cupin_NimR-like_N"/>
    <property type="match status" value="1"/>
</dbReference>
<dbReference type="Gene3D" id="2.60.120.10">
    <property type="entry name" value="Jelly Rolls"/>
    <property type="match status" value="1"/>
</dbReference>
<keyword evidence="2" id="KW-0804">Transcription</keyword>
<reference evidence="4 5" key="1">
    <citation type="submission" date="2021-02" db="EMBL/GenBank/DDBJ databases">
        <title>Streptomyces spirodelae sp. nov., isolated from duckweed.</title>
        <authorList>
            <person name="Saimee Y."/>
            <person name="Duangmal K."/>
        </authorList>
    </citation>
    <scope>NUCLEOTIDE SEQUENCE [LARGE SCALE GENOMIC DNA]</scope>
    <source>
        <strain evidence="4 5">DSM 42105</strain>
    </source>
</reference>